<accession>A0A7J7SRY6</accession>
<evidence type="ECO:0000256" key="1">
    <source>
        <dbReference type="SAM" id="Phobius"/>
    </source>
</evidence>
<dbReference type="EMBL" id="JABWUV010000018">
    <property type="protein sequence ID" value="KAF6290993.1"/>
    <property type="molecule type" value="Genomic_DNA"/>
</dbReference>
<name>A0A7J7SRY6_MYOMY</name>
<sequence length="150" mass="17502">MALERLRECHYGVSLPFVSSLVPGIGVERRQFIFLFYVHTYSIHIYLYHNLRNQNVEFPIKSLFFNNRLFLNVIKTIILCSYYRALEEGWGREGEDALGVLFLLFLQGFIFDCFFFLLAISVLLASVLSLTVAKTMTCSKYSKNKIFFLL</sequence>
<comment type="caution">
    <text evidence="2">The sequence shown here is derived from an EMBL/GenBank/DDBJ whole genome shotgun (WGS) entry which is preliminary data.</text>
</comment>
<dbReference type="AlphaFoldDB" id="A0A7J7SRY6"/>
<gene>
    <name evidence="2" type="ORF">mMyoMyo1_009373</name>
</gene>
<protein>
    <submittedName>
        <fullName evidence="2">Uncharacterized protein</fullName>
    </submittedName>
</protein>
<evidence type="ECO:0000313" key="3">
    <source>
        <dbReference type="Proteomes" id="UP000527355"/>
    </source>
</evidence>
<reference evidence="2 3" key="1">
    <citation type="journal article" date="2020" name="Nature">
        <title>Six reference-quality genomes reveal evolution of bat adaptations.</title>
        <authorList>
            <person name="Jebb D."/>
            <person name="Huang Z."/>
            <person name="Pippel M."/>
            <person name="Hughes G.M."/>
            <person name="Lavrichenko K."/>
            <person name="Devanna P."/>
            <person name="Winkler S."/>
            <person name="Jermiin L.S."/>
            <person name="Skirmuntt E.C."/>
            <person name="Katzourakis A."/>
            <person name="Burkitt-Gray L."/>
            <person name="Ray D.A."/>
            <person name="Sullivan K.A.M."/>
            <person name="Roscito J.G."/>
            <person name="Kirilenko B.M."/>
            <person name="Davalos L.M."/>
            <person name="Corthals A.P."/>
            <person name="Power M.L."/>
            <person name="Jones G."/>
            <person name="Ransome R.D."/>
            <person name="Dechmann D.K.N."/>
            <person name="Locatelli A.G."/>
            <person name="Puechmaille S.J."/>
            <person name="Fedrigo O."/>
            <person name="Jarvis E.D."/>
            <person name="Hiller M."/>
            <person name="Vernes S.C."/>
            <person name="Myers E.W."/>
            <person name="Teeling E.C."/>
        </authorList>
    </citation>
    <scope>NUCLEOTIDE SEQUENCE [LARGE SCALE GENOMIC DNA]</scope>
    <source>
        <strain evidence="2">MMyoMyo1</strain>
        <tissue evidence="2">Flight muscle</tissue>
    </source>
</reference>
<keyword evidence="3" id="KW-1185">Reference proteome</keyword>
<feature type="transmembrane region" description="Helical" evidence="1">
    <location>
        <begin position="97"/>
        <end position="130"/>
    </location>
</feature>
<dbReference type="Proteomes" id="UP000527355">
    <property type="component" value="Unassembled WGS sequence"/>
</dbReference>
<evidence type="ECO:0000313" key="2">
    <source>
        <dbReference type="EMBL" id="KAF6290993.1"/>
    </source>
</evidence>
<organism evidence="2 3">
    <name type="scientific">Myotis myotis</name>
    <name type="common">Greater mouse-eared bat</name>
    <name type="synonym">Vespertilio myotis</name>
    <dbReference type="NCBI Taxonomy" id="51298"/>
    <lineage>
        <taxon>Eukaryota</taxon>
        <taxon>Metazoa</taxon>
        <taxon>Chordata</taxon>
        <taxon>Craniata</taxon>
        <taxon>Vertebrata</taxon>
        <taxon>Euteleostomi</taxon>
        <taxon>Mammalia</taxon>
        <taxon>Eutheria</taxon>
        <taxon>Laurasiatheria</taxon>
        <taxon>Chiroptera</taxon>
        <taxon>Yangochiroptera</taxon>
        <taxon>Vespertilionidae</taxon>
        <taxon>Myotis</taxon>
    </lineage>
</organism>
<keyword evidence="1" id="KW-0472">Membrane</keyword>
<keyword evidence="1" id="KW-0812">Transmembrane</keyword>
<proteinExistence type="predicted"/>
<keyword evidence="1" id="KW-1133">Transmembrane helix</keyword>